<dbReference type="CDD" id="cd00609">
    <property type="entry name" value="AAT_like"/>
    <property type="match status" value="1"/>
</dbReference>
<evidence type="ECO:0000313" key="7">
    <source>
        <dbReference type="EMBL" id="TPX57320.1"/>
    </source>
</evidence>
<dbReference type="EMBL" id="QEAQ01000054">
    <property type="protein sequence ID" value="TPX57320.1"/>
    <property type="molecule type" value="Genomic_DNA"/>
</dbReference>
<dbReference type="InterPro" id="IPR015424">
    <property type="entry name" value="PyrdxlP-dep_Trfase"/>
</dbReference>
<dbReference type="Gene3D" id="3.90.1150.10">
    <property type="entry name" value="Aspartate Aminotransferase, domain 1"/>
    <property type="match status" value="1"/>
</dbReference>
<dbReference type="PANTHER" id="PTHR43807:SF20">
    <property type="entry name" value="FI04487P"/>
    <property type="match status" value="1"/>
</dbReference>
<protein>
    <recommendedName>
        <fullName evidence="6">Aminotransferase class I/classII large domain-containing protein</fullName>
    </recommendedName>
</protein>
<evidence type="ECO:0000256" key="4">
    <source>
        <dbReference type="ARBA" id="ARBA00022679"/>
    </source>
</evidence>
<evidence type="ECO:0000259" key="6">
    <source>
        <dbReference type="Pfam" id="PF00155"/>
    </source>
</evidence>
<keyword evidence="3" id="KW-0032">Aminotransferase</keyword>
<accession>A0A507E2I8</accession>
<comment type="similarity">
    <text evidence="2">Belongs to the class-I pyridoxal-phosphate-dependent aminotransferase family.</text>
</comment>
<dbReference type="Pfam" id="PF00155">
    <property type="entry name" value="Aminotran_1_2"/>
    <property type="match status" value="1"/>
</dbReference>
<dbReference type="FunFam" id="3.40.640.10:FF:000024">
    <property type="entry name" value="Kynurenine--oxoglutarate transaminase 3"/>
    <property type="match status" value="1"/>
</dbReference>
<gene>
    <name evidence="7" type="ORF">PhCBS80983_g03904</name>
</gene>
<name>A0A507E2I8_9FUNG</name>
<dbReference type="InterPro" id="IPR015421">
    <property type="entry name" value="PyrdxlP-dep_Trfase_major"/>
</dbReference>
<dbReference type="GO" id="GO:0016212">
    <property type="term" value="F:kynurenine-oxoglutarate transaminase activity"/>
    <property type="evidence" value="ECO:0007669"/>
    <property type="project" value="TreeGrafter"/>
</dbReference>
<evidence type="ECO:0000256" key="2">
    <source>
        <dbReference type="ARBA" id="ARBA00007441"/>
    </source>
</evidence>
<comment type="caution">
    <text evidence="7">The sequence shown here is derived from an EMBL/GenBank/DDBJ whole genome shotgun (WGS) entry which is preliminary data.</text>
</comment>
<comment type="cofactor">
    <cofactor evidence="1">
        <name>pyridoxal 5'-phosphate</name>
        <dbReference type="ChEBI" id="CHEBI:597326"/>
    </cofactor>
</comment>
<keyword evidence="8" id="KW-1185">Reference proteome</keyword>
<dbReference type="GO" id="GO:0030170">
    <property type="term" value="F:pyridoxal phosphate binding"/>
    <property type="evidence" value="ECO:0007669"/>
    <property type="project" value="InterPro"/>
</dbReference>
<sequence length="430" mass="46907">MQAARRLESLDPAGTVFAEFSALALKHGAVNLGQGFPTLPVPKFITDAATDAVKGDGLLHQYTRSEGHVRLAKALSAYYVDKIGRTLDPMSEVVTATGASEAIYSTIQAFINPNDEVILMQPFYDCYPAAVTLAGGKPVMVSLRPPADQPATTSHDWKFDVEEIRRAVKPGVTKMIVINNPHNPIGKVFTREELESIGKLAVEYDLLVLADEVYETLVYDDSVTPFIKFASLPGMFERTITVGSIGKMLGVTGWKIGWALGPPDIIRAIWMVHQYVPFAVVTPLQEAAAVCIEQAISSTYFQDTQKQYTHLRNKFHAHLKATGLTPTLPHGGYFILADTTRVSHVPLENTSSTKAAPTAAGDRRDYRVCKHLTEHALVTAIPPSAFYDAVAGGPLDVPAKLARFAFCKNEKMLDDAGGKLKAYFEKTGKQ</sequence>
<dbReference type="AlphaFoldDB" id="A0A507E2I8"/>
<dbReference type="InterPro" id="IPR051326">
    <property type="entry name" value="Kynurenine-oxoglutarate_AT"/>
</dbReference>
<reference evidence="7 8" key="1">
    <citation type="journal article" date="2019" name="Sci. Rep.">
        <title>Comparative genomics of chytrid fungi reveal insights into the obligate biotrophic and pathogenic lifestyle of Synchytrium endobioticum.</title>
        <authorList>
            <person name="van de Vossenberg B.T.L.H."/>
            <person name="Warris S."/>
            <person name="Nguyen H.D.T."/>
            <person name="van Gent-Pelzer M.P.E."/>
            <person name="Joly D.L."/>
            <person name="van de Geest H.C."/>
            <person name="Bonants P.J.M."/>
            <person name="Smith D.S."/>
            <person name="Levesque C.A."/>
            <person name="van der Lee T.A.J."/>
        </authorList>
    </citation>
    <scope>NUCLEOTIDE SEQUENCE [LARGE SCALE GENOMIC DNA]</scope>
    <source>
        <strain evidence="7 8">CBS 809.83</strain>
    </source>
</reference>
<evidence type="ECO:0000256" key="5">
    <source>
        <dbReference type="ARBA" id="ARBA00022898"/>
    </source>
</evidence>
<feature type="domain" description="Aminotransferase class I/classII large" evidence="6">
    <location>
        <begin position="30"/>
        <end position="353"/>
    </location>
</feature>
<dbReference type="Gene3D" id="3.40.640.10">
    <property type="entry name" value="Type I PLP-dependent aspartate aminotransferase-like (Major domain)"/>
    <property type="match status" value="1"/>
</dbReference>
<dbReference type="GO" id="GO:0005739">
    <property type="term" value="C:mitochondrion"/>
    <property type="evidence" value="ECO:0007669"/>
    <property type="project" value="TreeGrafter"/>
</dbReference>
<dbReference type="InterPro" id="IPR015422">
    <property type="entry name" value="PyrdxlP-dep_Trfase_small"/>
</dbReference>
<dbReference type="Proteomes" id="UP000318582">
    <property type="component" value="Unassembled WGS sequence"/>
</dbReference>
<organism evidence="7 8">
    <name type="scientific">Powellomyces hirtus</name>
    <dbReference type="NCBI Taxonomy" id="109895"/>
    <lineage>
        <taxon>Eukaryota</taxon>
        <taxon>Fungi</taxon>
        <taxon>Fungi incertae sedis</taxon>
        <taxon>Chytridiomycota</taxon>
        <taxon>Chytridiomycota incertae sedis</taxon>
        <taxon>Chytridiomycetes</taxon>
        <taxon>Spizellomycetales</taxon>
        <taxon>Powellomycetaceae</taxon>
        <taxon>Powellomyces</taxon>
    </lineage>
</organism>
<dbReference type="SUPFAM" id="SSF53383">
    <property type="entry name" value="PLP-dependent transferases"/>
    <property type="match status" value="1"/>
</dbReference>
<dbReference type="PANTHER" id="PTHR43807">
    <property type="entry name" value="FI04487P"/>
    <property type="match status" value="1"/>
</dbReference>
<evidence type="ECO:0000256" key="3">
    <source>
        <dbReference type="ARBA" id="ARBA00022576"/>
    </source>
</evidence>
<dbReference type="InterPro" id="IPR004839">
    <property type="entry name" value="Aminotransferase_I/II_large"/>
</dbReference>
<keyword evidence="4" id="KW-0808">Transferase</keyword>
<keyword evidence="5" id="KW-0663">Pyridoxal phosphate</keyword>
<proteinExistence type="inferred from homology"/>
<dbReference type="STRING" id="109895.A0A507E2I8"/>
<evidence type="ECO:0000256" key="1">
    <source>
        <dbReference type="ARBA" id="ARBA00001933"/>
    </source>
</evidence>
<evidence type="ECO:0000313" key="8">
    <source>
        <dbReference type="Proteomes" id="UP000318582"/>
    </source>
</evidence>